<proteinExistence type="predicted"/>
<evidence type="ECO:0000313" key="1">
    <source>
        <dbReference type="EMBL" id="CAI5439484.1"/>
    </source>
</evidence>
<accession>A0A9P1I716</accession>
<protein>
    <recommendedName>
        <fullName evidence="3">BTB domain-containing protein</fullName>
    </recommendedName>
</protein>
<evidence type="ECO:0000313" key="2">
    <source>
        <dbReference type="Proteomes" id="UP001152747"/>
    </source>
</evidence>
<dbReference type="InterPro" id="IPR011333">
    <property type="entry name" value="SKP1/BTB/POZ_sf"/>
</dbReference>
<keyword evidence="2" id="KW-1185">Reference proteome</keyword>
<organism evidence="1 2">
    <name type="scientific">Caenorhabditis angaria</name>
    <dbReference type="NCBI Taxonomy" id="860376"/>
    <lineage>
        <taxon>Eukaryota</taxon>
        <taxon>Metazoa</taxon>
        <taxon>Ecdysozoa</taxon>
        <taxon>Nematoda</taxon>
        <taxon>Chromadorea</taxon>
        <taxon>Rhabditida</taxon>
        <taxon>Rhabditina</taxon>
        <taxon>Rhabditomorpha</taxon>
        <taxon>Rhabditoidea</taxon>
        <taxon>Rhabditidae</taxon>
        <taxon>Peloderinae</taxon>
        <taxon>Caenorhabditis</taxon>
    </lineage>
</organism>
<dbReference type="EMBL" id="CANHGI010000001">
    <property type="protein sequence ID" value="CAI5439484.1"/>
    <property type="molecule type" value="Genomic_DNA"/>
</dbReference>
<dbReference type="GO" id="GO:0005829">
    <property type="term" value="C:cytosol"/>
    <property type="evidence" value="ECO:0007669"/>
    <property type="project" value="TreeGrafter"/>
</dbReference>
<name>A0A9P1I716_9PELO</name>
<dbReference type="GO" id="GO:0009653">
    <property type="term" value="P:anatomical structure morphogenesis"/>
    <property type="evidence" value="ECO:0007669"/>
    <property type="project" value="TreeGrafter"/>
</dbReference>
<comment type="caution">
    <text evidence="1">The sequence shown here is derived from an EMBL/GenBank/DDBJ whole genome shotgun (WGS) entry which is preliminary data.</text>
</comment>
<dbReference type="PANTHER" id="PTHR23312">
    <property type="entry name" value="ARMC5 ARMADILLO REPEAT-CONTAINING -RELATED"/>
    <property type="match status" value="1"/>
</dbReference>
<dbReference type="Proteomes" id="UP001152747">
    <property type="component" value="Unassembled WGS sequence"/>
</dbReference>
<dbReference type="Gene3D" id="3.30.710.10">
    <property type="entry name" value="Potassium Channel Kv1.1, Chain A"/>
    <property type="match status" value="1"/>
</dbReference>
<dbReference type="OrthoDB" id="5820640at2759"/>
<evidence type="ECO:0008006" key="3">
    <source>
        <dbReference type="Google" id="ProtNLM"/>
    </source>
</evidence>
<dbReference type="AlphaFoldDB" id="A0A9P1I716"/>
<sequence>MLSNGGFYLGKLLSNPEIREDSVKILKILLKRHTKVLDRQLSSSQCSEHVIQLFFDESDKYRQFVIDLFSNTVCIREQMENDEFIHKLLESHIPERIRMLAAFSQTAWGRASLRTSGALDILINRLSNSKDNQERSAIVNSFRHLIHYTAGMRHLSENIEFVNTVVKDVNNYVKNHQSNCKPTIDLEFVTKLSQKLEILSSSGENSGEKSMENEERRLYKDFYTTSWSYSTPNMSPKGMGSSSNSPYYFSPSPSYSCPSSSASSGANSPKIRRSEGILDDLSDIESDHDIEPIIENKTEKSIVETELWLLGFQSQDDHNLQFLVRPDVVDCVISYLRNTFEPDFRLYRILRRMATLRANIHLLIDMQFHVRVLNCLCAAPCRLLKYAKHCKQCEGCSEHGKEILREFARHVDSSYGDAHINAMFNNLDFVDRTKAAIAKVVLVKERIRVAKIPAVSELFESLGFILESPENFDKFGNVKTYENGPTLCSQIIGALSTLITGQKIKDLCEKDSWYFPGKSEDQCEIKAENNEDSEQLKFISISSNENIETAPMCKICEKSEYFQGMFSSNFVEKTENIRNFEIDSDPETFRIFVHLLLGCSGICSTVVSAEQCANLLELSDRYLCPELSTTLCADNGPLRTFLTGQTLSILLPVALITNAHPTLLSTVYLTLVRFSSSSDVTKSLEFICKNTNPIVINTFMTSFRQFLMVD</sequence>
<dbReference type="CDD" id="cd18186">
    <property type="entry name" value="BTB_POZ_ZBTB_KLHL-like"/>
    <property type="match status" value="1"/>
</dbReference>
<dbReference type="PANTHER" id="PTHR23312:SF8">
    <property type="entry name" value="ARMADILLO REPEAT-CONTAINING PROTEIN 5"/>
    <property type="match status" value="1"/>
</dbReference>
<reference evidence="1" key="1">
    <citation type="submission" date="2022-11" db="EMBL/GenBank/DDBJ databases">
        <authorList>
            <person name="Kikuchi T."/>
        </authorList>
    </citation>
    <scope>NUCLEOTIDE SEQUENCE</scope>
    <source>
        <strain evidence="1">PS1010</strain>
    </source>
</reference>
<dbReference type="InterPro" id="IPR016024">
    <property type="entry name" value="ARM-type_fold"/>
</dbReference>
<dbReference type="SUPFAM" id="SSF48371">
    <property type="entry name" value="ARM repeat"/>
    <property type="match status" value="1"/>
</dbReference>
<gene>
    <name evidence="1" type="ORF">CAMP_LOCUS2121</name>
</gene>